<feature type="transmembrane region" description="Helical" evidence="10">
    <location>
        <begin position="119"/>
        <end position="139"/>
    </location>
</feature>
<evidence type="ECO:0000256" key="1">
    <source>
        <dbReference type="ARBA" id="ARBA00004141"/>
    </source>
</evidence>
<dbReference type="GO" id="GO:0005509">
    <property type="term" value="F:calcium ion binding"/>
    <property type="evidence" value="ECO:0007669"/>
    <property type="project" value="InterPro"/>
</dbReference>
<dbReference type="FunCoup" id="A0A1Q3BM75">
    <property type="interactions" value="192"/>
</dbReference>
<keyword evidence="7 10" id="KW-0472">Membrane</keyword>
<dbReference type="AlphaFoldDB" id="A0A1Q3BM75"/>
<evidence type="ECO:0000256" key="9">
    <source>
        <dbReference type="SAM" id="MobiDB-lite"/>
    </source>
</evidence>
<evidence type="ECO:0000256" key="8">
    <source>
        <dbReference type="ARBA" id="ARBA00023303"/>
    </source>
</evidence>
<dbReference type="Pfam" id="PF13202">
    <property type="entry name" value="EF-hand_5"/>
    <property type="match status" value="1"/>
</dbReference>
<keyword evidence="4 10" id="KW-0812">Transmembrane</keyword>
<dbReference type="PROSITE" id="PS00018">
    <property type="entry name" value="EF_HAND_1"/>
    <property type="match status" value="2"/>
</dbReference>
<organism evidence="13 14">
    <name type="scientific">Cephalotus follicularis</name>
    <name type="common">Albany pitcher plant</name>
    <dbReference type="NCBI Taxonomy" id="3775"/>
    <lineage>
        <taxon>Eukaryota</taxon>
        <taxon>Viridiplantae</taxon>
        <taxon>Streptophyta</taxon>
        <taxon>Embryophyta</taxon>
        <taxon>Tracheophyta</taxon>
        <taxon>Spermatophyta</taxon>
        <taxon>Magnoliopsida</taxon>
        <taxon>eudicotyledons</taxon>
        <taxon>Gunneridae</taxon>
        <taxon>Pentapetalae</taxon>
        <taxon>rosids</taxon>
        <taxon>fabids</taxon>
        <taxon>Oxalidales</taxon>
        <taxon>Cephalotaceae</taxon>
        <taxon>Cephalotus</taxon>
    </lineage>
</organism>
<keyword evidence="14" id="KW-1185">Reference proteome</keyword>
<evidence type="ECO:0000256" key="5">
    <source>
        <dbReference type="ARBA" id="ARBA00022989"/>
    </source>
</evidence>
<proteinExistence type="inferred from homology"/>
<keyword evidence="3" id="KW-0813">Transport</keyword>
<dbReference type="InterPro" id="IPR013099">
    <property type="entry name" value="K_chnl_dom"/>
</dbReference>
<evidence type="ECO:0000256" key="6">
    <source>
        <dbReference type="ARBA" id="ARBA00023065"/>
    </source>
</evidence>
<dbReference type="Pfam" id="PF07885">
    <property type="entry name" value="Ion_trans_2"/>
    <property type="match status" value="2"/>
</dbReference>
<evidence type="ECO:0000259" key="12">
    <source>
        <dbReference type="Pfam" id="PF13202"/>
    </source>
</evidence>
<accession>A0A1Q3BM75</accession>
<dbReference type="PANTHER" id="PTHR11003">
    <property type="entry name" value="POTASSIUM CHANNEL, SUBFAMILY K"/>
    <property type="match status" value="1"/>
</dbReference>
<dbReference type="GO" id="GO:0015271">
    <property type="term" value="F:outward rectifier potassium channel activity"/>
    <property type="evidence" value="ECO:0007669"/>
    <property type="project" value="TreeGrafter"/>
</dbReference>
<dbReference type="InterPro" id="IPR003280">
    <property type="entry name" value="2pore_dom_K_chnl"/>
</dbReference>
<name>A0A1Q3BM75_CEPFO</name>
<dbReference type="InParanoid" id="A0A1Q3BM75"/>
<evidence type="ECO:0000256" key="2">
    <source>
        <dbReference type="ARBA" id="ARBA00010159"/>
    </source>
</evidence>
<evidence type="ECO:0000256" key="10">
    <source>
        <dbReference type="SAM" id="Phobius"/>
    </source>
</evidence>
<dbReference type="FunFam" id="1.10.287.70:FF:000127">
    <property type="entry name" value="Calcium-activated outward-rectifying potassium channel 1"/>
    <property type="match status" value="1"/>
</dbReference>
<dbReference type="EMBL" id="BDDD01000665">
    <property type="protein sequence ID" value="GAV68803.1"/>
    <property type="molecule type" value="Genomic_DNA"/>
</dbReference>
<comment type="similarity">
    <text evidence="2">Belongs to the two pore domain potassium channel (TC 1.A.1.7) family.</text>
</comment>
<evidence type="ECO:0000313" key="13">
    <source>
        <dbReference type="EMBL" id="GAV68803.1"/>
    </source>
</evidence>
<evidence type="ECO:0000259" key="11">
    <source>
        <dbReference type="Pfam" id="PF07885"/>
    </source>
</evidence>
<evidence type="ECO:0000256" key="7">
    <source>
        <dbReference type="ARBA" id="ARBA00023136"/>
    </source>
</evidence>
<dbReference type="PANTHER" id="PTHR11003:SF291">
    <property type="entry name" value="IP11374P"/>
    <property type="match status" value="1"/>
</dbReference>
<feature type="region of interest" description="Disordered" evidence="9">
    <location>
        <begin position="1"/>
        <end position="21"/>
    </location>
</feature>
<evidence type="ECO:0000256" key="4">
    <source>
        <dbReference type="ARBA" id="ARBA00022692"/>
    </source>
</evidence>
<dbReference type="InterPro" id="IPR018247">
    <property type="entry name" value="EF_Hand_1_Ca_BS"/>
</dbReference>
<dbReference type="Gene3D" id="1.10.287.70">
    <property type="match status" value="2"/>
</dbReference>
<dbReference type="GO" id="GO:0009705">
    <property type="term" value="C:plant-type vacuole membrane"/>
    <property type="evidence" value="ECO:0007669"/>
    <property type="project" value="TreeGrafter"/>
</dbReference>
<dbReference type="SUPFAM" id="SSF81324">
    <property type="entry name" value="Voltage-gated potassium channels"/>
    <property type="match status" value="2"/>
</dbReference>
<dbReference type="STRING" id="3775.A0A1Q3BM75"/>
<feature type="transmembrane region" description="Helical" evidence="10">
    <location>
        <begin position="182"/>
        <end position="203"/>
    </location>
</feature>
<sequence length="347" mass="38311">MASIDARQPLLSGPIDPKPKRTNAFAPMGRKFRRCESAPVDSVSPDIPLSKSISGTFHPSIRQVGMYLAVYLGVGTVIFYLVMGQIDGYKTNGLVDAVYFCIVTMTTVGYGDLVPASSFTKLLACVFVFSGMALISVILTKAADYLVEKQEILLVRALCRHRKVGPSDFIKEIETNKVKYKCLIAMTLIVVLILFGAGFLSIVEELHFIDAFYCACSTMTTLGYGDKSFSTTWGRIFAVVWILTSTLGLGQFLLYVAELFTETRQKALVEWVLTRRMTILDLEAADIDHDGVVGAAEFIVYKLKELGKINEQDIALVLEEFEYLDADHSGTISASDLVLSQSEKTKK</sequence>
<dbReference type="Gene3D" id="1.10.238.10">
    <property type="entry name" value="EF-hand"/>
    <property type="match status" value="1"/>
</dbReference>
<comment type="subcellular location">
    <subcellularLocation>
        <location evidence="1">Membrane</location>
        <topology evidence="1">Multi-pass membrane protein</topology>
    </subcellularLocation>
</comment>
<keyword evidence="5 10" id="KW-1133">Transmembrane helix</keyword>
<comment type="caution">
    <text evidence="13">The sequence shown here is derived from an EMBL/GenBank/DDBJ whole genome shotgun (WGS) entry which is preliminary data.</text>
</comment>
<feature type="domain" description="EF-hand" evidence="12">
    <location>
        <begin position="318"/>
        <end position="337"/>
    </location>
</feature>
<evidence type="ECO:0000313" key="14">
    <source>
        <dbReference type="Proteomes" id="UP000187406"/>
    </source>
</evidence>
<gene>
    <name evidence="13" type="ORF">CFOL_v3_12306</name>
</gene>
<evidence type="ECO:0000256" key="3">
    <source>
        <dbReference type="ARBA" id="ARBA00022448"/>
    </source>
</evidence>
<reference evidence="14" key="1">
    <citation type="submission" date="2016-04" db="EMBL/GenBank/DDBJ databases">
        <title>Cephalotus genome sequencing.</title>
        <authorList>
            <person name="Fukushima K."/>
            <person name="Hasebe M."/>
            <person name="Fang X."/>
        </authorList>
    </citation>
    <scope>NUCLEOTIDE SEQUENCE [LARGE SCALE GENOMIC DNA]</scope>
    <source>
        <strain evidence="14">cv. St1</strain>
    </source>
</reference>
<dbReference type="PRINTS" id="PR01333">
    <property type="entry name" value="2POREKCHANEL"/>
</dbReference>
<dbReference type="GO" id="GO:0030322">
    <property type="term" value="P:stabilization of membrane potential"/>
    <property type="evidence" value="ECO:0007669"/>
    <property type="project" value="TreeGrafter"/>
</dbReference>
<dbReference type="InterPro" id="IPR002048">
    <property type="entry name" value="EF_hand_dom"/>
</dbReference>
<dbReference type="Proteomes" id="UP000187406">
    <property type="component" value="Unassembled WGS sequence"/>
</dbReference>
<dbReference type="GO" id="GO:0005886">
    <property type="term" value="C:plasma membrane"/>
    <property type="evidence" value="ECO:0007669"/>
    <property type="project" value="TreeGrafter"/>
</dbReference>
<dbReference type="OrthoDB" id="415460at2759"/>
<feature type="domain" description="Potassium channel" evidence="11">
    <location>
        <begin position="188"/>
        <end position="261"/>
    </location>
</feature>
<feature type="transmembrane region" description="Helical" evidence="10">
    <location>
        <begin position="236"/>
        <end position="257"/>
    </location>
</feature>
<protein>
    <submittedName>
        <fullName evidence="13">Ion_trans_2 domain-containing protein</fullName>
    </submittedName>
</protein>
<feature type="domain" description="Potassium channel" evidence="11">
    <location>
        <begin position="67"/>
        <end position="147"/>
    </location>
</feature>
<keyword evidence="6" id="KW-0406">Ion transport</keyword>
<dbReference type="GO" id="GO:0022841">
    <property type="term" value="F:potassium ion leak channel activity"/>
    <property type="evidence" value="ECO:0007669"/>
    <property type="project" value="TreeGrafter"/>
</dbReference>
<keyword evidence="8" id="KW-0407">Ion channel</keyword>
<feature type="transmembrane region" description="Helical" evidence="10">
    <location>
        <begin position="64"/>
        <end position="82"/>
    </location>
</feature>